<evidence type="ECO:0000256" key="2">
    <source>
        <dbReference type="ARBA" id="ARBA00023015"/>
    </source>
</evidence>
<dbReference type="Proteomes" id="UP000253226">
    <property type="component" value="Unassembled WGS sequence"/>
</dbReference>
<dbReference type="PROSITE" id="PS50931">
    <property type="entry name" value="HTH_LYSR"/>
    <property type="match status" value="1"/>
</dbReference>
<dbReference type="PANTHER" id="PTHR30126:SF40">
    <property type="entry name" value="HTH-TYPE TRANSCRIPTIONAL REGULATOR GLTR"/>
    <property type="match status" value="1"/>
</dbReference>
<accession>A0A367WD02</accession>
<dbReference type="SUPFAM" id="SSF46785">
    <property type="entry name" value="Winged helix' DNA-binding domain"/>
    <property type="match status" value="1"/>
</dbReference>
<reference evidence="6 7" key="1">
    <citation type="submission" date="2014-07" db="EMBL/GenBank/DDBJ databases">
        <title>Draft genome sequence of Thalassospira profundimaris 35.</title>
        <authorList>
            <person name="Lai Q."/>
            <person name="Shao Z."/>
        </authorList>
    </citation>
    <scope>NUCLEOTIDE SEQUENCE [LARGE SCALE GENOMIC DNA]</scope>
    <source>
        <strain evidence="6 7">35</strain>
    </source>
</reference>
<dbReference type="SUPFAM" id="SSF53850">
    <property type="entry name" value="Periplasmic binding protein-like II"/>
    <property type="match status" value="1"/>
</dbReference>
<feature type="domain" description="HTH lysR-type" evidence="5">
    <location>
        <begin position="1"/>
        <end position="58"/>
    </location>
</feature>
<dbReference type="GO" id="GO:0000976">
    <property type="term" value="F:transcription cis-regulatory region binding"/>
    <property type="evidence" value="ECO:0007669"/>
    <property type="project" value="TreeGrafter"/>
</dbReference>
<dbReference type="AlphaFoldDB" id="A0A367WD02"/>
<dbReference type="Gene3D" id="1.10.10.10">
    <property type="entry name" value="Winged helix-like DNA-binding domain superfamily/Winged helix DNA-binding domain"/>
    <property type="match status" value="1"/>
</dbReference>
<sequence length="294" mass="32559">MDIASLAVFRTVAKEQGITRAAELLGRVPSNVTTRVQNLETEIGVALFQRDSKRMILTAEGAKFLEYAEHILNLAEEARQSVNPSEPQGTLRIGSMESTVASRLPAPLAAFNKAWPDVLIELSTSPTRQLIDQLLARQIDCALIAIPSGDWWLEPGTLDTVPLFREELVLLLPADHPDIKHASDIKIRSLAAFEAGCTYRMLAEEWLTGFGSIREHFAVQEVRSYHAMFACTAAGSCISIMPRNIVNQMHHLGTVKEHPLMSVDTHLATRPGFDTRAFTEFRQILTQTSDVDLG</sequence>
<name>A0A367WD02_9PROT</name>
<dbReference type="Pfam" id="PF00126">
    <property type="entry name" value="HTH_1"/>
    <property type="match status" value="1"/>
</dbReference>
<evidence type="ECO:0000256" key="1">
    <source>
        <dbReference type="ARBA" id="ARBA00009437"/>
    </source>
</evidence>
<comment type="similarity">
    <text evidence="1">Belongs to the LysR transcriptional regulatory family.</text>
</comment>
<dbReference type="OrthoDB" id="8479357at2"/>
<dbReference type="Gene3D" id="3.40.190.290">
    <property type="match status" value="1"/>
</dbReference>
<dbReference type="RefSeq" id="WP_114101496.1">
    <property type="nucleotide sequence ID" value="NZ_JPWF01000003.1"/>
</dbReference>
<dbReference type="InterPro" id="IPR005119">
    <property type="entry name" value="LysR_subst-bd"/>
</dbReference>
<dbReference type="FunFam" id="1.10.10.10:FF:000001">
    <property type="entry name" value="LysR family transcriptional regulator"/>
    <property type="match status" value="1"/>
</dbReference>
<dbReference type="EMBL" id="JPWF01000003">
    <property type="protein sequence ID" value="RCK38461.1"/>
    <property type="molecule type" value="Genomic_DNA"/>
</dbReference>
<dbReference type="Pfam" id="PF03466">
    <property type="entry name" value="LysR_substrate"/>
    <property type="match status" value="1"/>
</dbReference>
<proteinExistence type="inferred from homology"/>
<keyword evidence="4" id="KW-0804">Transcription</keyword>
<evidence type="ECO:0000256" key="3">
    <source>
        <dbReference type="ARBA" id="ARBA00023125"/>
    </source>
</evidence>
<evidence type="ECO:0000313" key="7">
    <source>
        <dbReference type="Proteomes" id="UP000253226"/>
    </source>
</evidence>
<dbReference type="PANTHER" id="PTHR30126">
    <property type="entry name" value="HTH-TYPE TRANSCRIPTIONAL REGULATOR"/>
    <property type="match status" value="1"/>
</dbReference>
<keyword evidence="2" id="KW-0805">Transcription regulation</keyword>
<gene>
    <name evidence="6" type="ORF">TH19_06600</name>
</gene>
<protein>
    <submittedName>
        <fullName evidence="6">LysR family transcriptional regulator</fullName>
    </submittedName>
</protein>
<comment type="caution">
    <text evidence="6">The sequence shown here is derived from an EMBL/GenBank/DDBJ whole genome shotgun (WGS) entry which is preliminary data.</text>
</comment>
<dbReference type="InterPro" id="IPR036388">
    <property type="entry name" value="WH-like_DNA-bd_sf"/>
</dbReference>
<dbReference type="InterPro" id="IPR000847">
    <property type="entry name" value="LysR_HTH_N"/>
</dbReference>
<evidence type="ECO:0000313" key="6">
    <source>
        <dbReference type="EMBL" id="RCK38461.1"/>
    </source>
</evidence>
<keyword evidence="3" id="KW-0238">DNA-binding</keyword>
<dbReference type="GO" id="GO:0003700">
    <property type="term" value="F:DNA-binding transcription factor activity"/>
    <property type="evidence" value="ECO:0007669"/>
    <property type="project" value="InterPro"/>
</dbReference>
<evidence type="ECO:0000256" key="4">
    <source>
        <dbReference type="ARBA" id="ARBA00023163"/>
    </source>
</evidence>
<evidence type="ECO:0000259" key="5">
    <source>
        <dbReference type="PROSITE" id="PS50931"/>
    </source>
</evidence>
<organism evidence="6 7">
    <name type="scientific">Thalassospira profundimaris</name>
    <dbReference type="NCBI Taxonomy" id="502049"/>
    <lineage>
        <taxon>Bacteria</taxon>
        <taxon>Pseudomonadati</taxon>
        <taxon>Pseudomonadota</taxon>
        <taxon>Alphaproteobacteria</taxon>
        <taxon>Rhodospirillales</taxon>
        <taxon>Thalassospiraceae</taxon>
        <taxon>Thalassospira</taxon>
    </lineage>
</organism>
<dbReference type="InterPro" id="IPR036390">
    <property type="entry name" value="WH_DNA-bd_sf"/>
</dbReference>